<evidence type="ECO:0000313" key="2">
    <source>
        <dbReference type="EMBL" id="MBW62168.1"/>
    </source>
</evidence>
<feature type="chain" id="PRO_5014947709" evidence="1">
    <location>
        <begin position="30"/>
        <end position="89"/>
    </location>
</feature>
<name>A0A2M4CB42_9DIPT</name>
<dbReference type="AlphaFoldDB" id="A0A2M4CB42"/>
<feature type="signal peptide" evidence="1">
    <location>
        <begin position="1"/>
        <end position="29"/>
    </location>
</feature>
<dbReference type="EMBL" id="GGFJ01013027">
    <property type="protein sequence ID" value="MBW62168.1"/>
    <property type="molecule type" value="Transcribed_RNA"/>
</dbReference>
<proteinExistence type="predicted"/>
<accession>A0A2M4CB42</accession>
<evidence type="ECO:0000256" key="1">
    <source>
        <dbReference type="SAM" id="SignalP"/>
    </source>
</evidence>
<keyword evidence="1" id="KW-0732">Signal</keyword>
<sequence>MHFTFTQQRRMREMELLLLVLMMMMLAVAREHNQYTENQNGRKAGGDVLDTQHAGCGCAAAAVAAAENTPNGTKLTTELNCWRGGAALV</sequence>
<organism evidence="2">
    <name type="scientific">Anopheles marajoara</name>
    <dbReference type="NCBI Taxonomy" id="58244"/>
    <lineage>
        <taxon>Eukaryota</taxon>
        <taxon>Metazoa</taxon>
        <taxon>Ecdysozoa</taxon>
        <taxon>Arthropoda</taxon>
        <taxon>Hexapoda</taxon>
        <taxon>Insecta</taxon>
        <taxon>Pterygota</taxon>
        <taxon>Neoptera</taxon>
        <taxon>Endopterygota</taxon>
        <taxon>Diptera</taxon>
        <taxon>Nematocera</taxon>
        <taxon>Culicoidea</taxon>
        <taxon>Culicidae</taxon>
        <taxon>Anophelinae</taxon>
        <taxon>Anopheles</taxon>
    </lineage>
</organism>
<protein>
    <submittedName>
        <fullName evidence="2">Putative secreted protein</fullName>
    </submittedName>
</protein>
<reference evidence="2" key="1">
    <citation type="submission" date="2018-01" db="EMBL/GenBank/DDBJ databases">
        <title>An insight into the sialome of Amazonian anophelines.</title>
        <authorList>
            <person name="Ribeiro J.M."/>
            <person name="Scarpassa V."/>
            <person name="Calvo E."/>
        </authorList>
    </citation>
    <scope>NUCLEOTIDE SEQUENCE</scope>
    <source>
        <tissue evidence="2">Salivary glands</tissue>
    </source>
</reference>